<dbReference type="Proteomes" id="UP001176941">
    <property type="component" value="Chromosome 10"/>
</dbReference>
<dbReference type="EMBL" id="OX459946">
    <property type="protein sequence ID" value="CAI9153534.1"/>
    <property type="molecule type" value="Genomic_DNA"/>
</dbReference>
<sequence length="120" mass="13053">MQPDAVSWVPQEWPGPAWKLRAWISGNRGPSPWEGGEILALSPKELYPPPPQPAAPAASLSLDRPGVGREAEALLRRRAAFRMCLGASGEIQALGSLCLWQLDVFLVSSMSFLTFPCVHC</sequence>
<keyword evidence="2" id="KW-1185">Reference proteome</keyword>
<proteinExistence type="predicted"/>
<accession>A0ABN8XX34</accession>
<name>A0ABN8XX34_RANTA</name>
<gene>
    <name evidence="1" type="ORF">MRATA1EN1_LOCUS2496</name>
</gene>
<evidence type="ECO:0000313" key="2">
    <source>
        <dbReference type="Proteomes" id="UP001176941"/>
    </source>
</evidence>
<reference evidence="1" key="1">
    <citation type="submission" date="2023-04" db="EMBL/GenBank/DDBJ databases">
        <authorList>
            <consortium name="ELIXIR-Norway"/>
        </authorList>
    </citation>
    <scope>NUCLEOTIDE SEQUENCE [LARGE SCALE GENOMIC DNA]</scope>
</reference>
<protein>
    <submittedName>
        <fullName evidence="1">Uncharacterized protein</fullName>
    </submittedName>
</protein>
<organism evidence="1 2">
    <name type="scientific">Rangifer tarandus platyrhynchus</name>
    <name type="common">Svalbard reindeer</name>
    <dbReference type="NCBI Taxonomy" id="3082113"/>
    <lineage>
        <taxon>Eukaryota</taxon>
        <taxon>Metazoa</taxon>
        <taxon>Chordata</taxon>
        <taxon>Craniata</taxon>
        <taxon>Vertebrata</taxon>
        <taxon>Euteleostomi</taxon>
        <taxon>Mammalia</taxon>
        <taxon>Eutheria</taxon>
        <taxon>Laurasiatheria</taxon>
        <taxon>Artiodactyla</taxon>
        <taxon>Ruminantia</taxon>
        <taxon>Pecora</taxon>
        <taxon>Cervidae</taxon>
        <taxon>Odocoileinae</taxon>
        <taxon>Rangifer</taxon>
    </lineage>
</organism>
<evidence type="ECO:0000313" key="1">
    <source>
        <dbReference type="EMBL" id="CAI9153534.1"/>
    </source>
</evidence>